<protein>
    <submittedName>
        <fullName evidence="2">Uncharacterized protein</fullName>
    </submittedName>
</protein>
<gene>
    <name evidence="2" type="ORF">JI435_441670</name>
</gene>
<dbReference type="AlphaFoldDB" id="A0A7U2FDF1"/>
<feature type="signal peptide" evidence="1">
    <location>
        <begin position="1"/>
        <end position="20"/>
    </location>
</feature>
<accession>A0A7U2FDF1</accession>
<evidence type="ECO:0000256" key="1">
    <source>
        <dbReference type="SAM" id="SignalP"/>
    </source>
</evidence>
<keyword evidence="3" id="KW-1185">Reference proteome</keyword>
<sequence length="70" mass="7608">MTLTLSFALFVLAILQIVTSNFDVYQTQEINAVDGSVFQEWAIFAAEPDCNEVLNFPSTIGSIEMMSAGG</sequence>
<dbReference type="EMBL" id="CP069037">
    <property type="protein sequence ID" value="QRD03242.1"/>
    <property type="molecule type" value="Genomic_DNA"/>
</dbReference>
<dbReference type="VEuPathDB" id="FungiDB:JI435_441670"/>
<evidence type="ECO:0000313" key="2">
    <source>
        <dbReference type="EMBL" id="QRD03242.1"/>
    </source>
</evidence>
<keyword evidence="1" id="KW-0732">Signal</keyword>
<organism evidence="2 3">
    <name type="scientific">Phaeosphaeria nodorum (strain SN15 / ATCC MYA-4574 / FGSC 10173)</name>
    <name type="common">Glume blotch fungus</name>
    <name type="synonym">Parastagonospora nodorum</name>
    <dbReference type="NCBI Taxonomy" id="321614"/>
    <lineage>
        <taxon>Eukaryota</taxon>
        <taxon>Fungi</taxon>
        <taxon>Dikarya</taxon>
        <taxon>Ascomycota</taxon>
        <taxon>Pezizomycotina</taxon>
        <taxon>Dothideomycetes</taxon>
        <taxon>Pleosporomycetidae</taxon>
        <taxon>Pleosporales</taxon>
        <taxon>Pleosporineae</taxon>
        <taxon>Phaeosphaeriaceae</taxon>
        <taxon>Parastagonospora</taxon>
    </lineage>
</organism>
<name>A0A7U2FDF1_PHANO</name>
<dbReference type="Proteomes" id="UP000663193">
    <property type="component" value="Chromosome 15"/>
</dbReference>
<evidence type="ECO:0000313" key="3">
    <source>
        <dbReference type="Proteomes" id="UP000663193"/>
    </source>
</evidence>
<proteinExistence type="predicted"/>
<reference evidence="3" key="1">
    <citation type="journal article" date="2021" name="BMC Genomics">
        <title>Chromosome-level genome assembly and manually-curated proteome of model necrotroph Parastagonospora nodorum Sn15 reveals a genome-wide trove of candidate effector homologs, and redundancy of virulence-related functions within an accessory chromosome.</title>
        <authorList>
            <person name="Bertazzoni S."/>
            <person name="Jones D.A.B."/>
            <person name="Phan H.T."/>
            <person name="Tan K.-C."/>
            <person name="Hane J.K."/>
        </authorList>
    </citation>
    <scope>NUCLEOTIDE SEQUENCE [LARGE SCALE GENOMIC DNA]</scope>
    <source>
        <strain evidence="3">SN15 / ATCC MYA-4574 / FGSC 10173)</strain>
    </source>
</reference>
<feature type="chain" id="PRO_5031437972" evidence="1">
    <location>
        <begin position="21"/>
        <end position="70"/>
    </location>
</feature>